<comment type="caution">
    <text evidence="4">The sequence shown here is derived from an EMBL/GenBank/DDBJ whole genome shotgun (WGS) entry which is preliminary data.</text>
</comment>
<evidence type="ECO:0000256" key="2">
    <source>
        <dbReference type="SAM" id="Phobius"/>
    </source>
</evidence>
<dbReference type="PROSITE" id="PS00141">
    <property type="entry name" value="ASP_PROTEASE"/>
    <property type="match status" value="1"/>
</dbReference>
<reference evidence="4" key="2">
    <citation type="submission" date="2020-09" db="EMBL/GenBank/DDBJ databases">
        <authorList>
            <person name="Sun Q."/>
            <person name="Kim S."/>
        </authorList>
    </citation>
    <scope>NUCLEOTIDE SEQUENCE</scope>
    <source>
        <strain evidence="4">KCTC 42097</strain>
    </source>
</reference>
<proteinExistence type="predicted"/>
<dbReference type="Pfam" id="PF13650">
    <property type="entry name" value="Asp_protease_2"/>
    <property type="match status" value="1"/>
</dbReference>
<keyword evidence="2" id="KW-1133">Transmembrane helix</keyword>
<dbReference type="RefSeq" id="WP_189490855.1">
    <property type="nucleotide sequence ID" value="NZ_BMZO01000008.1"/>
</dbReference>
<feature type="transmembrane region" description="Helical" evidence="2">
    <location>
        <begin position="5"/>
        <end position="21"/>
    </location>
</feature>
<sequence length="235" mass="25763">MKNPIFIIIVLAAAVLGYFFFSQDTSEWVTPENDRIVRGIYLVVLAVLLLSSLSLRQFKLGDFGRNIAIWLLFAVLLAAGYQYRFELNEIASRVGAGFLDGTPVALGPDETGRKRMMVDRDSTGHFFVRAEINGTTIRALLDTGASTTLLTTRDAKASGIDTENIAYDVPVSTANGTTFVAAARIDELKIGDITRGSQRVYVAKPGSLHETLIGMSFINTLSSFELRGNRVILYD</sequence>
<keyword evidence="2" id="KW-0472">Membrane</keyword>
<dbReference type="InterPro" id="IPR001969">
    <property type="entry name" value="Aspartic_peptidase_AS"/>
</dbReference>
<feature type="transmembrane region" description="Helical" evidence="2">
    <location>
        <begin position="67"/>
        <end position="83"/>
    </location>
</feature>
<dbReference type="InterPro" id="IPR034122">
    <property type="entry name" value="Retropepsin-like_bacterial"/>
</dbReference>
<dbReference type="Proteomes" id="UP000641137">
    <property type="component" value="Unassembled WGS sequence"/>
</dbReference>
<keyword evidence="1" id="KW-0378">Hydrolase</keyword>
<dbReference type="AlphaFoldDB" id="A0A8J3DQ47"/>
<evidence type="ECO:0000313" key="4">
    <source>
        <dbReference type="EMBL" id="GHC75777.1"/>
    </source>
</evidence>
<protein>
    <recommendedName>
        <fullName evidence="3">Peptidase A2 domain-containing protein</fullName>
    </recommendedName>
</protein>
<reference evidence="4" key="1">
    <citation type="journal article" date="2014" name="Int. J. Syst. Evol. Microbiol.">
        <title>Complete genome sequence of Corynebacterium casei LMG S-19264T (=DSM 44701T), isolated from a smear-ripened cheese.</title>
        <authorList>
            <consortium name="US DOE Joint Genome Institute (JGI-PGF)"/>
            <person name="Walter F."/>
            <person name="Albersmeier A."/>
            <person name="Kalinowski J."/>
            <person name="Ruckert C."/>
        </authorList>
    </citation>
    <scope>NUCLEOTIDE SEQUENCE</scope>
    <source>
        <strain evidence="4">KCTC 42097</strain>
    </source>
</reference>
<feature type="domain" description="Peptidase A2" evidence="3">
    <location>
        <begin position="137"/>
        <end position="154"/>
    </location>
</feature>
<dbReference type="NCBIfam" id="TIGR02281">
    <property type="entry name" value="clan_AA_DTGA"/>
    <property type="match status" value="1"/>
</dbReference>
<keyword evidence="5" id="KW-1185">Reference proteome</keyword>
<name>A0A8J3DQ47_9HYPH</name>
<dbReference type="SUPFAM" id="SSF50630">
    <property type="entry name" value="Acid proteases"/>
    <property type="match status" value="1"/>
</dbReference>
<dbReference type="GO" id="GO:0004190">
    <property type="term" value="F:aspartic-type endopeptidase activity"/>
    <property type="evidence" value="ECO:0007669"/>
    <property type="project" value="InterPro"/>
</dbReference>
<dbReference type="PROSITE" id="PS50175">
    <property type="entry name" value="ASP_PROT_RETROV"/>
    <property type="match status" value="1"/>
</dbReference>
<dbReference type="InterPro" id="IPR001995">
    <property type="entry name" value="Peptidase_A2_cat"/>
</dbReference>
<dbReference type="GO" id="GO:0006508">
    <property type="term" value="P:proteolysis"/>
    <property type="evidence" value="ECO:0007669"/>
    <property type="project" value="InterPro"/>
</dbReference>
<dbReference type="CDD" id="cd05483">
    <property type="entry name" value="retropepsin_like_bacteria"/>
    <property type="match status" value="1"/>
</dbReference>
<keyword evidence="2" id="KW-0812">Transmembrane</keyword>
<dbReference type="Gene3D" id="2.40.70.10">
    <property type="entry name" value="Acid Proteases"/>
    <property type="match status" value="1"/>
</dbReference>
<evidence type="ECO:0000256" key="1">
    <source>
        <dbReference type="ARBA" id="ARBA00022801"/>
    </source>
</evidence>
<dbReference type="InterPro" id="IPR021109">
    <property type="entry name" value="Peptidase_aspartic_dom_sf"/>
</dbReference>
<organism evidence="4 5">
    <name type="scientific">Limoniibacter endophyticus</name>
    <dbReference type="NCBI Taxonomy" id="1565040"/>
    <lineage>
        <taxon>Bacteria</taxon>
        <taxon>Pseudomonadati</taxon>
        <taxon>Pseudomonadota</taxon>
        <taxon>Alphaproteobacteria</taxon>
        <taxon>Hyphomicrobiales</taxon>
        <taxon>Bartonellaceae</taxon>
        <taxon>Limoniibacter</taxon>
    </lineage>
</organism>
<dbReference type="EMBL" id="BMZO01000008">
    <property type="protein sequence ID" value="GHC75777.1"/>
    <property type="molecule type" value="Genomic_DNA"/>
</dbReference>
<feature type="transmembrane region" description="Helical" evidence="2">
    <location>
        <begin position="36"/>
        <end position="55"/>
    </location>
</feature>
<gene>
    <name evidence="4" type="ORF">GCM10010136_26050</name>
</gene>
<accession>A0A8J3DQ47</accession>
<evidence type="ECO:0000313" key="5">
    <source>
        <dbReference type="Proteomes" id="UP000641137"/>
    </source>
</evidence>
<dbReference type="InterPro" id="IPR011969">
    <property type="entry name" value="Clan_AA_Asp_peptidase_C"/>
</dbReference>
<evidence type="ECO:0000259" key="3">
    <source>
        <dbReference type="PROSITE" id="PS50175"/>
    </source>
</evidence>